<accession>A0ABM8M3E8</accession>
<keyword evidence="2" id="KW-1185">Reference proteome</keyword>
<protein>
    <submittedName>
        <fullName evidence="1">Uncharacterized protein</fullName>
    </submittedName>
</protein>
<organism evidence="1 2">
    <name type="scientific">Achromobacter ruhlandii</name>
    <dbReference type="NCBI Taxonomy" id="72557"/>
    <lineage>
        <taxon>Bacteria</taxon>
        <taxon>Pseudomonadati</taxon>
        <taxon>Pseudomonadota</taxon>
        <taxon>Betaproteobacteria</taxon>
        <taxon>Burkholderiales</taxon>
        <taxon>Alcaligenaceae</taxon>
        <taxon>Achromobacter</taxon>
    </lineage>
</organism>
<comment type="caution">
    <text evidence="1">The sequence shown here is derived from an EMBL/GenBank/DDBJ whole genome shotgun (WGS) entry which is preliminary data.</text>
</comment>
<dbReference type="RefSeq" id="WP_175224529.1">
    <property type="nucleotide sequence ID" value="NZ_CADILJ010000076.1"/>
</dbReference>
<proteinExistence type="predicted"/>
<gene>
    <name evidence="1" type="ORF">LMG7053_05165</name>
</gene>
<dbReference type="EMBL" id="CADILJ010000076">
    <property type="protein sequence ID" value="CAB3956932.1"/>
    <property type="molecule type" value="Genomic_DNA"/>
</dbReference>
<reference evidence="1 2" key="1">
    <citation type="submission" date="2020-04" db="EMBL/GenBank/DDBJ databases">
        <authorList>
            <person name="De Canck E."/>
        </authorList>
    </citation>
    <scope>NUCLEOTIDE SEQUENCE [LARGE SCALE GENOMIC DNA]</scope>
    <source>
        <strain evidence="1 2">LMG 7053</strain>
    </source>
</reference>
<name>A0ABM8M3E8_9BURK</name>
<evidence type="ECO:0000313" key="1">
    <source>
        <dbReference type="EMBL" id="CAB3956932.1"/>
    </source>
</evidence>
<evidence type="ECO:0000313" key="2">
    <source>
        <dbReference type="Proteomes" id="UP000494161"/>
    </source>
</evidence>
<dbReference type="Proteomes" id="UP000494161">
    <property type="component" value="Unassembled WGS sequence"/>
</dbReference>
<sequence>MSTLPAWDEVEPSRRWALKILAENERKGGKRYAVTVLIMAKRALGLALNAGEAA</sequence>